<dbReference type="SMART" id="SM01236">
    <property type="entry name" value="Haem_oxygenase_2"/>
    <property type="match status" value="1"/>
</dbReference>
<evidence type="ECO:0000313" key="2">
    <source>
        <dbReference type="Proteomes" id="UP001485043"/>
    </source>
</evidence>
<organism evidence="1 2">
    <name type="scientific">Apatococcus fuscideae</name>
    <dbReference type="NCBI Taxonomy" id="2026836"/>
    <lineage>
        <taxon>Eukaryota</taxon>
        <taxon>Viridiplantae</taxon>
        <taxon>Chlorophyta</taxon>
        <taxon>core chlorophytes</taxon>
        <taxon>Trebouxiophyceae</taxon>
        <taxon>Chlorellales</taxon>
        <taxon>Chlorellaceae</taxon>
        <taxon>Apatococcus</taxon>
    </lineage>
</organism>
<proteinExistence type="predicted"/>
<dbReference type="Pfam" id="PF14518">
    <property type="entry name" value="Haem_oxygenas_2"/>
    <property type="match status" value="1"/>
</dbReference>
<dbReference type="AlphaFoldDB" id="A0AAW1SWF2"/>
<name>A0AAW1SWF2_9CHLO</name>
<sequence>MSVLHSSSFLGKQGYTTQLPAKAGGLPTARTFNKSVRPAQVVRAAAKVDERPEQIVQPVARPRPLTNGLSSSSRVAEALPSFNFDYDLLPAEKLFTDLLHVDGLDKQLRSDTGLQQSAEEVKRALQAALQRAFGDQGSEEDTAAHLFVQRILYKINRSAFFWYDDLKNYRNERSLLLAQIREDIEEAWYQWELQQNDLDVPALQQMSAEQVKDALRQGYEDDVDPPLSALAQYIKDELSNEGYKHMMAVGSVDGLVEASKMSRVTGGVGNETMCAIYRIGMEEYGTGRFSRKHSSFYGKNMRQLGLSVEPEHYFDICPWQTLAVINLEFIFSERRRNYLKFAGGLCYFEIAGPSIYRAYVDGAKRLGHDDSAAGYWDLHIGEDLRHGKQMITDVVVPLVDKYPDDGWELLLGYIMEKRISARAGGNLLKDLKAVDEATS</sequence>
<evidence type="ECO:0008006" key="3">
    <source>
        <dbReference type="Google" id="ProtNLM"/>
    </source>
</evidence>
<evidence type="ECO:0000313" key="1">
    <source>
        <dbReference type="EMBL" id="KAK9859316.1"/>
    </source>
</evidence>
<dbReference type="Gene3D" id="1.20.910.10">
    <property type="entry name" value="Heme oxygenase-like"/>
    <property type="match status" value="1"/>
</dbReference>
<dbReference type="SUPFAM" id="SSF48613">
    <property type="entry name" value="Heme oxygenase-like"/>
    <property type="match status" value="1"/>
</dbReference>
<comment type="caution">
    <text evidence="1">The sequence shown here is derived from an EMBL/GenBank/DDBJ whole genome shotgun (WGS) entry which is preliminary data.</text>
</comment>
<accession>A0AAW1SWF2</accession>
<dbReference type="InterPro" id="IPR016084">
    <property type="entry name" value="Haem_Oase-like_multi-hlx"/>
</dbReference>
<dbReference type="Proteomes" id="UP001485043">
    <property type="component" value="Unassembled WGS sequence"/>
</dbReference>
<keyword evidence="2" id="KW-1185">Reference proteome</keyword>
<gene>
    <name evidence="1" type="ORF">WJX84_005853</name>
</gene>
<protein>
    <recommendedName>
        <fullName evidence="3">Iron-containing redox enzyme family protein</fullName>
    </recommendedName>
</protein>
<dbReference type="EMBL" id="JALJOV010000890">
    <property type="protein sequence ID" value="KAK9859316.1"/>
    <property type="molecule type" value="Genomic_DNA"/>
</dbReference>
<reference evidence="1 2" key="1">
    <citation type="journal article" date="2024" name="Nat. Commun.">
        <title>Phylogenomics reveals the evolutionary origins of lichenization in chlorophyte algae.</title>
        <authorList>
            <person name="Puginier C."/>
            <person name="Libourel C."/>
            <person name="Otte J."/>
            <person name="Skaloud P."/>
            <person name="Haon M."/>
            <person name="Grisel S."/>
            <person name="Petersen M."/>
            <person name="Berrin J.G."/>
            <person name="Delaux P.M."/>
            <person name="Dal Grande F."/>
            <person name="Keller J."/>
        </authorList>
    </citation>
    <scope>NUCLEOTIDE SEQUENCE [LARGE SCALE GENOMIC DNA]</scope>
    <source>
        <strain evidence="1 2">SAG 2523</strain>
    </source>
</reference>